<comment type="caution">
    <text evidence="2">The sequence shown here is derived from an EMBL/GenBank/DDBJ whole genome shotgun (WGS) entry which is preliminary data.</text>
</comment>
<dbReference type="EMBL" id="JAHRIQ010108969">
    <property type="protein sequence ID" value="MEQ2257090.1"/>
    <property type="molecule type" value="Genomic_DNA"/>
</dbReference>
<sequence length="111" mass="12450">MAASAYQHVTSDERGRGGVSRNPRRQYEILSSDAVTAGGKEEHVGQGITLTAPPLHQNVDLLNKTEDEGPPHCQEMSFLFFQNLVETMIFHCLPLAKLRKRCLQSPFHFNT</sequence>
<reference evidence="2 3" key="1">
    <citation type="submission" date="2021-06" db="EMBL/GenBank/DDBJ databases">
        <authorList>
            <person name="Palmer J.M."/>
        </authorList>
    </citation>
    <scope>NUCLEOTIDE SEQUENCE [LARGE SCALE GENOMIC DNA]</scope>
    <source>
        <strain evidence="3">if_2019</strain>
        <tissue evidence="2">Muscle</tissue>
    </source>
</reference>
<gene>
    <name evidence="2" type="ORF">ILYODFUR_030946</name>
</gene>
<feature type="region of interest" description="Disordered" evidence="1">
    <location>
        <begin position="1"/>
        <end position="24"/>
    </location>
</feature>
<evidence type="ECO:0000313" key="2">
    <source>
        <dbReference type="EMBL" id="MEQ2257090.1"/>
    </source>
</evidence>
<protein>
    <submittedName>
        <fullName evidence="2">Uncharacterized protein</fullName>
    </submittedName>
</protein>
<evidence type="ECO:0000256" key="1">
    <source>
        <dbReference type="SAM" id="MobiDB-lite"/>
    </source>
</evidence>
<dbReference type="Proteomes" id="UP001482620">
    <property type="component" value="Unassembled WGS sequence"/>
</dbReference>
<organism evidence="2 3">
    <name type="scientific">Ilyodon furcidens</name>
    <name type="common">goldbreast splitfin</name>
    <dbReference type="NCBI Taxonomy" id="33524"/>
    <lineage>
        <taxon>Eukaryota</taxon>
        <taxon>Metazoa</taxon>
        <taxon>Chordata</taxon>
        <taxon>Craniata</taxon>
        <taxon>Vertebrata</taxon>
        <taxon>Euteleostomi</taxon>
        <taxon>Actinopterygii</taxon>
        <taxon>Neopterygii</taxon>
        <taxon>Teleostei</taxon>
        <taxon>Neoteleostei</taxon>
        <taxon>Acanthomorphata</taxon>
        <taxon>Ovalentaria</taxon>
        <taxon>Atherinomorphae</taxon>
        <taxon>Cyprinodontiformes</taxon>
        <taxon>Goodeidae</taxon>
        <taxon>Ilyodon</taxon>
    </lineage>
</organism>
<accession>A0ABV0VJE2</accession>
<keyword evidence="3" id="KW-1185">Reference proteome</keyword>
<name>A0ABV0VJE2_9TELE</name>
<evidence type="ECO:0000313" key="3">
    <source>
        <dbReference type="Proteomes" id="UP001482620"/>
    </source>
</evidence>
<proteinExistence type="predicted"/>